<name>A0A239P1V5_9ACTN</name>
<dbReference type="Proteomes" id="UP000198318">
    <property type="component" value="Unassembled WGS sequence"/>
</dbReference>
<reference evidence="2 3" key="1">
    <citation type="submission" date="2017-06" db="EMBL/GenBank/DDBJ databases">
        <authorList>
            <person name="Kim H.J."/>
            <person name="Triplett B.A."/>
        </authorList>
    </citation>
    <scope>NUCLEOTIDE SEQUENCE [LARGE SCALE GENOMIC DNA]</scope>
    <source>
        <strain evidence="2 3">DSM 44715</strain>
    </source>
</reference>
<evidence type="ECO:0000313" key="2">
    <source>
        <dbReference type="EMBL" id="SNT61066.1"/>
    </source>
</evidence>
<proteinExistence type="predicted"/>
<feature type="compositionally biased region" description="Low complexity" evidence="1">
    <location>
        <begin position="28"/>
        <end position="46"/>
    </location>
</feature>
<sequence>MVLIGDHGAHSSGRGSAQGDEGGECQMARGAGSSAPRPGSPPTGSALVNGSYVLDEAARTHRGLAGRTTIGELPLSL</sequence>
<dbReference type="EMBL" id="FZOR01000061">
    <property type="protein sequence ID" value="SNT61066.1"/>
    <property type="molecule type" value="Genomic_DNA"/>
</dbReference>
<dbReference type="AlphaFoldDB" id="A0A239P1V5"/>
<gene>
    <name evidence="2" type="ORF">SAMN05443665_106132</name>
</gene>
<protein>
    <submittedName>
        <fullName evidence="2">Uncharacterized protein</fullName>
    </submittedName>
</protein>
<keyword evidence="3" id="KW-1185">Reference proteome</keyword>
<organism evidence="2 3">
    <name type="scientific">Actinomadura meyerae</name>
    <dbReference type="NCBI Taxonomy" id="240840"/>
    <lineage>
        <taxon>Bacteria</taxon>
        <taxon>Bacillati</taxon>
        <taxon>Actinomycetota</taxon>
        <taxon>Actinomycetes</taxon>
        <taxon>Streptosporangiales</taxon>
        <taxon>Thermomonosporaceae</taxon>
        <taxon>Actinomadura</taxon>
    </lineage>
</organism>
<evidence type="ECO:0000256" key="1">
    <source>
        <dbReference type="SAM" id="MobiDB-lite"/>
    </source>
</evidence>
<accession>A0A239P1V5</accession>
<feature type="region of interest" description="Disordered" evidence="1">
    <location>
        <begin position="1"/>
        <end position="48"/>
    </location>
</feature>
<evidence type="ECO:0000313" key="3">
    <source>
        <dbReference type="Proteomes" id="UP000198318"/>
    </source>
</evidence>